<name>A0A9Q1HYG6_CONCO</name>
<dbReference type="Proteomes" id="UP001152803">
    <property type="component" value="Unassembled WGS sequence"/>
</dbReference>
<comment type="caution">
    <text evidence="3">The sequence shown here is derived from an EMBL/GenBank/DDBJ whole genome shotgun (WGS) entry which is preliminary data.</text>
</comment>
<keyword evidence="4" id="KW-1185">Reference proteome</keyword>
<feature type="compositionally biased region" description="Polar residues" evidence="2">
    <location>
        <begin position="360"/>
        <end position="369"/>
    </location>
</feature>
<reference evidence="3" key="1">
    <citation type="journal article" date="2023" name="Science">
        <title>Genome structures resolve the early diversification of teleost fishes.</title>
        <authorList>
            <person name="Parey E."/>
            <person name="Louis A."/>
            <person name="Montfort J."/>
            <person name="Bouchez O."/>
            <person name="Roques C."/>
            <person name="Iampietro C."/>
            <person name="Lluch J."/>
            <person name="Castinel A."/>
            <person name="Donnadieu C."/>
            <person name="Desvignes T."/>
            <person name="Floi Bucao C."/>
            <person name="Jouanno E."/>
            <person name="Wen M."/>
            <person name="Mejri S."/>
            <person name="Dirks R."/>
            <person name="Jansen H."/>
            <person name="Henkel C."/>
            <person name="Chen W.J."/>
            <person name="Zahm M."/>
            <person name="Cabau C."/>
            <person name="Klopp C."/>
            <person name="Thompson A.W."/>
            <person name="Robinson-Rechavi M."/>
            <person name="Braasch I."/>
            <person name="Lecointre G."/>
            <person name="Bobe J."/>
            <person name="Postlethwait J.H."/>
            <person name="Berthelot C."/>
            <person name="Roest Crollius H."/>
            <person name="Guiguen Y."/>
        </authorList>
    </citation>
    <scope>NUCLEOTIDE SEQUENCE</scope>
    <source>
        <strain evidence="3">Concon-B</strain>
    </source>
</reference>
<feature type="compositionally biased region" description="Basic and acidic residues" evidence="2">
    <location>
        <begin position="207"/>
        <end position="216"/>
    </location>
</feature>
<evidence type="ECO:0000256" key="1">
    <source>
        <dbReference type="SAM" id="Coils"/>
    </source>
</evidence>
<feature type="region of interest" description="Disordered" evidence="2">
    <location>
        <begin position="358"/>
        <end position="384"/>
    </location>
</feature>
<feature type="region of interest" description="Disordered" evidence="2">
    <location>
        <begin position="67"/>
        <end position="222"/>
    </location>
</feature>
<evidence type="ECO:0000313" key="4">
    <source>
        <dbReference type="Proteomes" id="UP001152803"/>
    </source>
</evidence>
<dbReference type="AlphaFoldDB" id="A0A9Q1HYG6"/>
<feature type="compositionally biased region" description="Polar residues" evidence="2">
    <location>
        <begin position="120"/>
        <end position="134"/>
    </location>
</feature>
<proteinExistence type="predicted"/>
<protein>
    <submittedName>
        <fullName evidence="3">Uncharacterized protein</fullName>
    </submittedName>
</protein>
<organism evidence="3 4">
    <name type="scientific">Conger conger</name>
    <name type="common">Conger eel</name>
    <name type="synonym">Muraena conger</name>
    <dbReference type="NCBI Taxonomy" id="82655"/>
    <lineage>
        <taxon>Eukaryota</taxon>
        <taxon>Metazoa</taxon>
        <taxon>Chordata</taxon>
        <taxon>Craniata</taxon>
        <taxon>Vertebrata</taxon>
        <taxon>Euteleostomi</taxon>
        <taxon>Actinopterygii</taxon>
        <taxon>Neopterygii</taxon>
        <taxon>Teleostei</taxon>
        <taxon>Anguilliformes</taxon>
        <taxon>Congridae</taxon>
        <taxon>Conger</taxon>
    </lineage>
</organism>
<evidence type="ECO:0000313" key="3">
    <source>
        <dbReference type="EMBL" id="KAJ8271198.1"/>
    </source>
</evidence>
<dbReference type="EMBL" id="JAFJMO010000007">
    <property type="protein sequence ID" value="KAJ8271198.1"/>
    <property type="molecule type" value="Genomic_DNA"/>
</dbReference>
<feature type="compositionally biased region" description="Low complexity" evidence="2">
    <location>
        <begin position="190"/>
        <end position="206"/>
    </location>
</feature>
<evidence type="ECO:0000256" key="2">
    <source>
        <dbReference type="SAM" id="MobiDB-lite"/>
    </source>
</evidence>
<feature type="compositionally biased region" description="Polar residues" evidence="2">
    <location>
        <begin position="143"/>
        <end position="155"/>
    </location>
</feature>
<sequence length="384" mass="42576">MSDAILTFQVQLSAVMETVLKSAMYEITRLVEDSFLEEVARSKQEVEALRQRLQWWESRRRERESGGRARCVDCGRAGVSSQETEDPPSGTPSGAEGAPPLPLSKGCGEPEWSPAVRQDTAPSSDSLLAEQSSRAAAGESCGSYESQGQEGSARSLSLAGPQRCGRHWQRPAWTPFKLGDSDSEPDGLDPSYAAEPEPASPPAQREPQPRPAEEGAGHSASPLQYLNVKWEGGVADAPLVKEEAEMQPVCSEEMRWDAAHREPWDRGDLQMQVHQLSTTNARAKRRKSKDGQREFSNVARQVLTQFQVWQKACYSKNIDWNPVIAKIISTLPQLLGRETEVVDRCTKMLQNRREYLRRTGQVTRQNISGSPPPKSGPNHMLSSR</sequence>
<dbReference type="OrthoDB" id="8922241at2759"/>
<gene>
    <name evidence="3" type="ORF">COCON_G00100570</name>
</gene>
<feature type="coiled-coil region" evidence="1">
    <location>
        <begin position="32"/>
        <end position="59"/>
    </location>
</feature>
<accession>A0A9Q1HYG6</accession>
<keyword evidence="1" id="KW-0175">Coiled coil</keyword>